<dbReference type="VEuPathDB" id="FungiDB:BO70DRAFT_429921"/>
<dbReference type="GeneID" id="37070345"/>
<dbReference type="Proteomes" id="UP000247233">
    <property type="component" value="Unassembled WGS sequence"/>
</dbReference>
<organism evidence="2 3">
    <name type="scientific">Aspergillus heteromorphus CBS 117.55</name>
    <dbReference type="NCBI Taxonomy" id="1448321"/>
    <lineage>
        <taxon>Eukaryota</taxon>
        <taxon>Fungi</taxon>
        <taxon>Dikarya</taxon>
        <taxon>Ascomycota</taxon>
        <taxon>Pezizomycotina</taxon>
        <taxon>Eurotiomycetes</taxon>
        <taxon>Eurotiomycetidae</taxon>
        <taxon>Eurotiales</taxon>
        <taxon>Aspergillaceae</taxon>
        <taxon>Aspergillus</taxon>
        <taxon>Aspergillus subgen. Circumdati</taxon>
    </lineage>
</organism>
<dbReference type="EMBL" id="MSFL01000015">
    <property type="protein sequence ID" value="PWY79747.1"/>
    <property type="molecule type" value="Genomic_DNA"/>
</dbReference>
<evidence type="ECO:0000313" key="2">
    <source>
        <dbReference type="EMBL" id="PWY79747.1"/>
    </source>
</evidence>
<evidence type="ECO:0000256" key="1">
    <source>
        <dbReference type="SAM" id="Phobius"/>
    </source>
</evidence>
<comment type="caution">
    <text evidence="2">The sequence shown here is derived from an EMBL/GenBank/DDBJ whole genome shotgun (WGS) entry which is preliminary data.</text>
</comment>
<protein>
    <submittedName>
        <fullName evidence="2">Uncharacterized protein</fullName>
    </submittedName>
</protein>
<keyword evidence="1" id="KW-1133">Transmembrane helix</keyword>
<reference evidence="2 3" key="1">
    <citation type="submission" date="2016-12" db="EMBL/GenBank/DDBJ databases">
        <title>The genomes of Aspergillus section Nigri reveals drivers in fungal speciation.</title>
        <authorList>
            <consortium name="DOE Joint Genome Institute"/>
            <person name="Vesth T.C."/>
            <person name="Nybo J."/>
            <person name="Theobald S."/>
            <person name="Brandl J."/>
            <person name="Frisvad J.C."/>
            <person name="Nielsen K.F."/>
            <person name="Lyhne E.K."/>
            <person name="Kogle M.E."/>
            <person name="Kuo A."/>
            <person name="Riley R."/>
            <person name="Clum A."/>
            <person name="Nolan M."/>
            <person name="Lipzen A."/>
            <person name="Salamov A."/>
            <person name="Henrissat B."/>
            <person name="Wiebenga A."/>
            <person name="De Vries R.P."/>
            <person name="Grigoriev I.V."/>
            <person name="Mortensen U.H."/>
            <person name="Andersen M.R."/>
            <person name="Baker S.E."/>
        </authorList>
    </citation>
    <scope>NUCLEOTIDE SEQUENCE [LARGE SCALE GENOMIC DNA]</scope>
    <source>
        <strain evidence="2 3">CBS 117.55</strain>
    </source>
</reference>
<keyword evidence="3" id="KW-1185">Reference proteome</keyword>
<gene>
    <name evidence="2" type="ORF">BO70DRAFT_429921</name>
</gene>
<keyword evidence="1" id="KW-0812">Transmembrane</keyword>
<dbReference type="RefSeq" id="XP_025398770.1">
    <property type="nucleotide sequence ID" value="XM_025548108.1"/>
</dbReference>
<sequence>MRQFDSVWHAYISLAGLALSMAPKSRPDSFKVIVIGPVPTHLVSVSALLKLMVSAVRRTDARARKSLCNPYMQDYMPGT</sequence>
<evidence type="ECO:0000313" key="3">
    <source>
        <dbReference type="Proteomes" id="UP000247233"/>
    </source>
</evidence>
<accession>A0A317W3B5</accession>
<dbReference type="AlphaFoldDB" id="A0A317W3B5"/>
<feature type="transmembrane region" description="Helical" evidence="1">
    <location>
        <begin position="6"/>
        <end position="22"/>
    </location>
</feature>
<keyword evidence="1" id="KW-0472">Membrane</keyword>
<name>A0A317W3B5_9EURO</name>
<proteinExistence type="predicted"/>